<dbReference type="CDD" id="cd18582">
    <property type="entry name" value="ABC_6TM_ATM1_ABCB7"/>
    <property type="match status" value="1"/>
</dbReference>
<dbReference type="GO" id="GO:0016887">
    <property type="term" value="F:ATP hydrolysis activity"/>
    <property type="evidence" value="ECO:0007669"/>
    <property type="project" value="InterPro"/>
</dbReference>
<dbReference type="PROSITE" id="PS50929">
    <property type="entry name" value="ABC_TM1F"/>
    <property type="match status" value="1"/>
</dbReference>
<evidence type="ECO:0000313" key="12">
    <source>
        <dbReference type="Proteomes" id="UP000546031"/>
    </source>
</evidence>
<keyword evidence="6 8" id="KW-1133">Transmembrane helix</keyword>
<evidence type="ECO:0000256" key="7">
    <source>
        <dbReference type="ARBA" id="ARBA00023136"/>
    </source>
</evidence>
<evidence type="ECO:0000313" key="11">
    <source>
        <dbReference type="EMBL" id="NVE94891.1"/>
    </source>
</evidence>
<dbReference type="RefSeq" id="WP_176273117.1">
    <property type="nucleotide sequence ID" value="NZ_JABWTA010000001.1"/>
</dbReference>
<dbReference type="GO" id="GO:0006879">
    <property type="term" value="P:intracellular iron ion homeostasis"/>
    <property type="evidence" value="ECO:0007669"/>
    <property type="project" value="TreeGrafter"/>
</dbReference>
<feature type="transmembrane region" description="Helical" evidence="8">
    <location>
        <begin position="265"/>
        <end position="288"/>
    </location>
</feature>
<dbReference type="InterPro" id="IPR017871">
    <property type="entry name" value="ABC_transporter-like_CS"/>
</dbReference>
<name>A0A850HCV3_9SPHN</name>
<evidence type="ECO:0000256" key="8">
    <source>
        <dbReference type="SAM" id="Phobius"/>
    </source>
</evidence>
<dbReference type="SMART" id="SM00382">
    <property type="entry name" value="AAA"/>
    <property type="match status" value="1"/>
</dbReference>
<dbReference type="GO" id="GO:0005524">
    <property type="term" value="F:ATP binding"/>
    <property type="evidence" value="ECO:0007669"/>
    <property type="project" value="UniProtKB-KW"/>
</dbReference>
<comment type="subcellular location">
    <subcellularLocation>
        <location evidence="1">Cell membrane</location>
        <topology evidence="1">Multi-pass membrane protein</topology>
    </subcellularLocation>
</comment>
<dbReference type="PANTHER" id="PTHR24221">
    <property type="entry name" value="ATP-BINDING CASSETTE SUB-FAMILY B"/>
    <property type="match status" value="1"/>
</dbReference>
<dbReference type="Pfam" id="PF00664">
    <property type="entry name" value="ABC_membrane"/>
    <property type="match status" value="1"/>
</dbReference>
<accession>A0A850HCV3</accession>
<sequence>MPPDPATPAPSDAESWATLKRFLPYLWPKDNPALRWRIVIALGFVLAAKGVILALPYAYKNAVDAMSESKAASEAVSVAMALVLAYGLGRFTGVAFDNLRNIAFERVGQVATLNLAQDVFHRLHKLSLRFHLSRRTGEVTKIIERGTKSIDTMLYFLLFNIAPTAIELIAVGVIFYINFGIELVIATAITVIAYILITRWITEWRTTLRREMNDLDGKALDRAVDSLLNYETVKYFGAEAREEERYGDAARSYAKAAMKSENSLGLLNIAQAAITNMLMAGAMAYSVWGWSQGRFTVGDLVFVNTYLLQLFRPLDLLGFVYRSIRQGLVDMGAMFTLIDTSVEVEDKPGAPALNVKRAAISFENVRFQYEDGREILRGLSFEVPAGSQTAIVGPSGAGKSTIARLLFRFYDPQSGRILIDGQDIADVTQGSLRAAIGIVPQDSVLFNDTLRYNIAYGSGDASEEDVLRAARDAAIMPFIEAQPQGLETEVGERGLKLSGGEKQRVAIARTLVKNPPILLLDEATSALDSRTEQDILSTLHRIAKDRTTVAIAHRLSTIANADQILVMEQGQLAERGTHAELLKRDGLYADMWARQQAESEEADIPQS</sequence>
<dbReference type="Pfam" id="PF00005">
    <property type="entry name" value="ABC_tran"/>
    <property type="match status" value="1"/>
</dbReference>
<feature type="domain" description="ABC transporter" evidence="9">
    <location>
        <begin position="360"/>
        <end position="594"/>
    </location>
</feature>
<dbReference type="SUPFAM" id="SSF90123">
    <property type="entry name" value="ABC transporter transmembrane region"/>
    <property type="match status" value="1"/>
</dbReference>
<evidence type="ECO:0000256" key="5">
    <source>
        <dbReference type="ARBA" id="ARBA00022840"/>
    </source>
</evidence>
<evidence type="ECO:0000256" key="6">
    <source>
        <dbReference type="ARBA" id="ARBA00022989"/>
    </source>
</evidence>
<feature type="domain" description="ABC transmembrane type-1" evidence="10">
    <location>
        <begin position="39"/>
        <end position="326"/>
    </location>
</feature>
<organism evidence="11 12">
    <name type="scientific">Altererythrobacter lutimaris</name>
    <dbReference type="NCBI Taxonomy" id="2743979"/>
    <lineage>
        <taxon>Bacteria</taxon>
        <taxon>Pseudomonadati</taxon>
        <taxon>Pseudomonadota</taxon>
        <taxon>Alphaproteobacteria</taxon>
        <taxon>Sphingomonadales</taxon>
        <taxon>Erythrobacteraceae</taxon>
        <taxon>Altererythrobacter</taxon>
    </lineage>
</organism>
<feature type="transmembrane region" description="Helical" evidence="8">
    <location>
        <begin position="38"/>
        <end position="59"/>
    </location>
</feature>
<dbReference type="InterPro" id="IPR036640">
    <property type="entry name" value="ABC1_TM_sf"/>
</dbReference>
<dbReference type="GO" id="GO:0140359">
    <property type="term" value="F:ABC-type transporter activity"/>
    <property type="evidence" value="ECO:0007669"/>
    <property type="project" value="InterPro"/>
</dbReference>
<keyword evidence="7 8" id="KW-0472">Membrane</keyword>
<reference evidence="11 12" key="1">
    <citation type="submission" date="2020-06" db="EMBL/GenBank/DDBJ databases">
        <title>Altererythrobacter lutimaris sp. nov., a marine bacterium isolated from a tidal flat.</title>
        <authorList>
            <person name="Kim D."/>
            <person name="Yoo Y."/>
            <person name="Kim J.-J."/>
        </authorList>
    </citation>
    <scope>NUCLEOTIDE SEQUENCE [LARGE SCALE GENOMIC DNA]</scope>
    <source>
        <strain evidence="11 12">JGD-16</strain>
    </source>
</reference>
<dbReference type="FunFam" id="3.40.50.300:FF:000186">
    <property type="entry name" value="ATP-binding cassette sub-family B member 7, mitochondrial"/>
    <property type="match status" value="1"/>
</dbReference>
<keyword evidence="4" id="KW-0547">Nucleotide-binding</keyword>
<dbReference type="PROSITE" id="PS50893">
    <property type="entry name" value="ABC_TRANSPORTER_2"/>
    <property type="match status" value="1"/>
</dbReference>
<dbReference type="InterPro" id="IPR003439">
    <property type="entry name" value="ABC_transporter-like_ATP-bd"/>
</dbReference>
<dbReference type="InterPro" id="IPR011527">
    <property type="entry name" value="ABC1_TM_dom"/>
</dbReference>
<protein>
    <submittedName>
        <fullName evidence="11">ABC transporter ATP-binding protein/permease</fullName>
    </submittedName>
</protein>
<dbReference type="SUPFAM" id="SSF52540">
    <property type="entry name" value="P-loop containing nucleoside triphosphate hydrolases"/>
    <property type="match status" value="1"/>
</dbReference>
<evidence type="ECO:0000256" key="2">
    <source>
        <dbReference type="ARBA" id="ARBA00022448"/>
    </source>
</evidence>
<dbReference type="EMBL" id="JABWTA010000001">
    <property type="protein sequence ID" value="NVE94891.1"/>
    <property type="molecule type" value="Genomic_DNA"/>
</dbReference>
<proteinExistence type="predicted"/>
<evidence type="ECO:0000259" key="9">
    <source>
        <dbReference type="PROSITE" id="PS50893"/>
    </source>
</evidence>
<gene>
    <name evidence="11" type="ORF">HUO12_08285</name>
</gene>
<dbReference type="Proteomes" id="UP000546031">
    <property type="component" value="Unassembled WGS sequence"/>
</dbReference>
<dbReference type="Gene3D" id="1.20.1560.10">
    <property type="entry name" value="ABC transporter type 1, transmembrane domain"/>
    <property type="match status" value="1"/>
</dbReference>
<dbReference type="Gene3D" id="3.40.50.300">
    <property type="entry name" value="P-loop containing nucleotide triphosphate hydrolases"/>
    <property type="match status" value="1"/>
</dbReference>
<dbReference type="GO" id="GO:0005886">
    <property type="term" value="C:plasma membrane"/>
    <property type="evidence" value="ECO:0007669"/>
    <property type="project" value="UniProtKB-SubCell"/>
</dbReference>
<dbReference type="InterPro" id="IPR003593">
    <property type="entry name" value="AAA+_ATPase"/>
</dbReference>
<dbReference type="AlphaFoldDB" id="A0A850HCV3"/>
<dbReference type="InterPro" id="IPR039421">
    <property type="entry name" value="Type_1_exporter"/>
</dbReference>
<keyword evidence="3 8" id="KW-0812">Transmembrane</keyword>
<dbReference type="PROSITE" id="PS00211">
    <property type="entry name" value="ABC_TRANSPORTER_1"/>
    <property type="match status" value="1"/>
</dbReference>
<evidence type="ECO:0000256" key="4">
    <source>
        <dbReference type="ARBA" id="ARBA00022741"/>
    </source>
</evidence>
<dbReference type="InterPro" id="IPR027417">
    <property type="entry name" value="P-loop_NTPase"/>
</dbReference>
<keyword evidence="5 11" id="KW-0067">ATP-binding</keyword>
<keyword evidence="12" id="KW-1185">Reference proteome</keyword>
<dbReference type="PANTHER" id="PTHR24221:SF402">
    <property type="entry name" value="IRON-SULFUR CLUSTERS TRANSPORTER ABCB7, MITOCHONDRIAL"/>
    <property type="match status" value="1"/>
</dbReference>
<evidence type="ECO:0000256" key="1">
    <source>
        <dbReference type="ARBA" id="ARBA00004651"/>
    </source>
</evidence>
<keyword evidence="2" id="KW-0813">Transport</keyword>
<dbReference type="CDD" id="cd03253">
    <property type="entry name" value="ABCC_ATM1_transporter"/>
    <property type="match status" value="1"/>
</dbReference>
<feature type="transmembrane region" description="Helical" evidence="8">
    <location>
        <begin position="154"/>
        <end position="177"/>
    </location>
</feature>
<evidence type="ECO:0000259" key="10">
    <source>
        <dbReference type="PROSITE" id="PS50929"/>
    </source>
</evidence>
<evidence type="ECO:0000256" key="3">
    <source>
        <dbReference type="ARBA" id="ARBA00022692"/>
    </source>
</evidence>
<feature type="transmembrane region" description="Helical" evidence="8">
    <location>
        <begin position="183"/>
        <end position="202"/>
    </location>
</feature>
<comment type="caution">
    <text evidence="11">The sequence shown here is derived from an EMBL/GenBank/DDBJ whole genome shotgun (WGS) entry which is preliminary data.</text>
</comment>